<gene>
    <name evidence="8" type="ORF">G6N76_14505</name>
</gene>
<sequence length="124" mass="13335">MKKLLRFGIVGTAGFLIDAAVLMLLLATTPLGPFLARLVAIAVALGCTWFLNRSFTFGASRHSIAVEGFRYGSVGITSAVVNYLLYSALLISAPMLTPFAALVLASIAAMAFSFFGYSRFVFRR</sequence>
<protein>
    <submittedName>
        <fullName evidence="8">GtrA family protein</fullName>
    </submittedName>
</protein>
<feature type="transmembrane region" description="Helical" evidence="6">
    <location>
        <begin position="99"/>
        <end position="122"/>
    </location>
</feature>
<dbReference type="Proteomes" id="UP000477849">
    <property type="component" value="Unassembled WGS sequence"/>
</dbReference>
<keyword evidence="3 6" id="KW-0812">Transmembrane</keyword>
<proteinExistence type="inferred from homology"/>
<dbReference type="Pfam" id="PF04138">
    <property type="entry name" value="GtrA_DPMS_TM"/>
    <property type="match status" value="1"/>
</dbReference>
<feature type="transmembrane region" description="Helical" evidence="6">
    <location>
        <begin position="71"/>
        <end position="93"/>
    </location>
</feature>
<keyword evidence="5 6" id="KW-0472">Membrane</keyword>
<evidence type="ECO:0000256" key="5">
    <source>
        <dbReference type="ARBA" id="ARBA00023136"/>
    </source>
</evidence>
<feature type="domain" description="GtrA/DPMS transmembrane" evidence="7">
    <location>
        <begin position="6"/>
        <end position="122"/>
    </location>
</feature>
<evidence type="ECO:0000313" key="9">
    <source>
        <dbReference type="Proteomes" id="UP000477849"/>
    </source>
</evidence>
<name>A0A6M1S0U1_9HYPH</name>
<dbReference type="InterPro" id="IPR007267">
    <property type="entry name" value="GtrA_DPMS_TM"/>
</dbReference>
<dbReference type="PANTHER" id="PTHR38459">
    <property type="entry name" value="PROPHAGE BACTOPRENOL-LINKED GLUCOSE TRANSLOCASE HOMOLOG"/>
    <property type="match status" value="1"/>
</dbReference>
<dbReference type="RefSeq" id="WP_163902934.1">
    <property type="nucleotide sequence ID" value="NZ_CP048427.1"/>
</dbReference>
<feature type="transmembrane region" description="Helical" evidence="6">
    <location>
        <begin position="34"/>
        <end position="51"/>
    </location>
</feature>
<evidence type="ECO:0000256" key="2">
    <source>
        <dbReference type="ARBA" id="ARBA00009399"/>
    </source>
</evidence>
<dbReference type="AlphaFoldDB" id="A0A6M1S0U1"/>
<feature type="transmembrane region" description="Helical" evidence="6">
    <location>
        <begin position="7"/>
        <end position="28"/>
    </location>
</feature>
<dbReference type="InterPro" id="IPR051401">
    <property type="entry name" value="GtrA_CellWall_Glycosyl"/>
</dbReference>
<evidence type="ECO:0000256" key="3">
    <source>
        <dbReference type="ARBA" id="ARBA00022692"/>
    </source>
</evidence>
<dbReference type="GO" id="GO:0000271">
    <property type="term" value="P:polysaccharide biosynthetic process"/>
    <property type="evidence" value="ECO:0007669"/>
    <property type="project" value="InterPro"/>
</dbReference>
<evidence type="ECO:0000256" key="1">
    <source>
        <dbReference type="ARBA" id="ARBA00004141"/>
    </source>
</evidence>
<evidence type="ECO:0000256" key="6">
    <source>
        <dbReference type="SAM" id="Phobius"/>
    </source>
</evidence>
<accession>A0A6M1S0U1</accession>
<comment type="subcellular location">
    <subcellularLocation>
        <location evidence="1">Membrane</location>
        <topology evidence="1">Multi-pass membrane protein</topology>
    </subcellularLocation>
</comment>
<evidence type="ECO:0000259" key="7">
    <source>
        <dbReference type="Pfam" id="PF04138"/>
    </source>
</evidence>
<dbReference type="PANTHER" id="PTHR38459:SF1">
    <property type="entry name" value="PROPHAGE BACTOPRENOL-LINKED GLUCOSE TRANSLOCASE HOMOLOG"/>
    <property type="match status" value="1"/>
</dbReference>
<organism evidence="8 9">
    <name type="scientific">Rhizobium daejeonense</name>
    <dbReference type="NCBI Taxonomy" id="240521"/>
    <lineage>
        <taxon>Bacteria</taxon>
        <taxon>Pseudomonadati</taxon>
        <taxon>Pseudomonadota</taxon>
        <taxon>Alphaproteobacteria</taxon>
        <taxon>Hyphomicrobiales</taxon>
        <taxon>Rhizobiaceae</taxon>
        <taxon>Rhizobium/Agrobacterium group</taxon>
        <taxon>Rhizobium</taxon>
    </lineage>
</organism>
<dbReference type="GO" id="GO:0005886">
    <property type="term" value="C:plasma membrane"/>
    <property type="evidence" value="ECO:0007669"/>
    <property type="project" value="TreeGrafter"/>
</dbReference>
<comment type="caution">
    <text evidence="8">The sequence shown here is derived from an EMBL/GenBank/DDBJ whole genome shotgun (WGS) entry which is preliminary data.</text>
</comment>
<evidence type="ECO:0000313" key="8">
    <source>
        <dbReference type="EMBL" id="NGO64879.1"/>
    </source>
</evidence>
<reference evidence="8 9" key="1">
    <citation type="submission" date="2020-02" db="EMBL/GenBank/DDBJ databases">
        <title>Genome sequence of the type strain CCBAU10050 of Rhizobium daejeonense.</title>
        <authorList>
            <person name="Gao J."/>
            <person name="Sun J."/>
        </authorList>
    </citation>
    <scope>NUCLEOTIDE SEQUENCE [LARGE SCALE GENOMIC DNA]</scope>
    <source>
        <strain evidence="8 9">CCBAU10050</strain>
    </source>
</reference>
<keyword evidence="4 6" id="KW-1133">Transmembrane helix</keyword>
<keyword evidence="9" id="KW-1185">Reference proteome</keyword>
<dbReference type="EMBL" id="JAAKZH010000004">
    <property type="protein sequence ID" value="NGO64879.1"/>
    <property type="molecule type" value="Genomic_DNA"/>
</dbReference>
<comment type="similarity">
    <text evidence="2">Belongs to the GtrA family.</text>
</comment>
<evidence type="ECO:0000256" key="4">
    <source>
        <dbReference type="ARBA" id="ARBA00022989"/>
    </source>
</evidence>